<evidence type="ECO:0000256" key="3">
    <source>
        <dbReference type="ARBA" id="ARBA00023163"/>
    </source>
</evidence>
<comment type="caution">
    <text evidence="6">The sequence shown here is derived from an EMBL/GenBank/DDBJ whole genome shotgun (WGS) entry which is preliminary data.</text>
</comment>
<dbReference type="SUPFAM" id="SSF46894">
    <property type="entry name" value="C-terminal effector domain of the bipartite response regulators"/>
    <property type="match status" value="1"/>
</dbReference>
<evidence type="ECO:0000256" key="2">
    <source>
        <dbReference type="ARBA" id="ARBA00023125"/>
    </source>
</evidence>
<feature type="domain" description="HTH luxR-type" evidence="5">
    <location>
        <begin position="67"/>
        <end position="134"/>
    </location>
</feature>
<dbReference type="Gene3D" id="1.10.10.10">
    <property type="entry name" value="Winged helix-like DNA-binding domain superfamily/Winged helix DNA-binding domain"/>
    <property type="match status" value="1"/>
</dbReference>
<dbReference type="PANTHER" id="PTHR44688:SF16">
    <property type="entry name" value="DNA-BINDING TRANSCRIPTIONAL ACTIVATOR DEVR_DOSR"/>
    <property type="match status" value="1"/>
</dbReference>
<feature type="transmembrane region" description="Helical" evidence="4">
    <location>
        <begin position="30"/>
        <end position="51"/>
    </location>
</feature>
<dbReference type="Pfam" id="PF00196">
    <property type="entry name" value="GerE"/>
    <property type="match status" value="1"/>
</dbReference>
<keyword evidence="7" id="KW-1185">Reference proteome</keyword>
<dbReference type="RefSeq" id="WP_379879739.1">
    <property type="nucleotide sequence ID" value="NZ_JBHPON010000001.1"/>
</dbReference>
<dbReference type="SMART" id="SM00421">
    <property type="entry name" value="HTH_LUXR"/>
    <property type="match status" value="1"/>
</dbReference>
<dbReference type="PROSITE" id="PS00622">
    <property type="entry name" value="HTH_LUXR_1"/>
    <property type="match status" value="1"/>
</dbReference>
<accession>A0ABW1KW93</accession>
<dbReference type="InterPro" id="IPR016032">
    <property type="entry name" value="Sig_transdc_resp-reg_C-effctor"/>
</dbReference>
<sequence length="137" mass="14865">MKRTIALYALGLALAAMALSWLEFKYVTRVHAGEIYLLLIAAAFTGLGAWAGSRLTRKSAPPAFEINRAALASLGITGREHETLAALAEGLSNKEIARRFNVSPNTVKTQLSSLYDKLEVSRRTQAIQKARALALIP</sequence>
<keyword evidence="4" id="KW-1133">Transmembrane helix</keyword>
<dbReference type="InterPro" id="IPR000792">
    <property type="entry name" value="Tscrpt_reg_LuxR_C"/>
</dbReference>
<keyword evidence="3" id="KW-0804">Transcription</keyword>
<gene>
    <name evidence="6" type="ORF">ACFMB1_05185</name>
</gene>
<dbReference type="CDD" id="cd06170">
    <property type="entry name" value="LuxR_C_like"/>
    <property type="match status" value="1"/>
</dbReference>
<keyword evidence="2" id="KW-0238">DNA-binding</keyword>
<evidence type="ECO:0000313" key="7">
    <source>
        <dbReference type="Proteomes" id="UP001596116"/>
    </source>
</evidence>
<dbReference type="Proteomes" id="UP001596116">
    <property type="component" value="Unassembled WGS sequence"/>
</dbReference>
<keyword evidence="1" id="KW-0805">Transcription regulation</keyword>
<evidence type="ECO:0000259" key="5">
    <source>
        <dbReference type="PROSITE" id="PS50043"/>
    </source>
</evidence>
<reference evidence="6 7" key="1">
    <citation type="submission" date="2024-09" db="EMBL/GenBank/DDBJ databases">
        <authorList>
            <person name="Zhang Z.-H."/>
        </authorList>
    </citation>
    <scope>NUCLEOTIDE SEQUENCE [LARGE SCALE GENOMIC DNA]</scope>
    <source>
        <strain evidence="6 7">HHTR114</strain>
    </source>
</reference>
<keyword evidence="4" id="KW-0812">Transmembrane</keyword>
<keyword evidence="4" id="KW-0472">Membrane</keyword>
<dbReference type="PRINTS" id="PR00038">
    <property type="entry name" value="HTHLUXR"/>
</dbReference>
<name>A0ABW1KW93_9PROT</name>
<protein>
    <submittedName>
        <fullName evidence="6">Response regulator transcription factor</fullName>
    </submittedName>
</protein>
<evidence type="ECO:0000256" key="1">
    <source>
        <dbReference type="ARBA" id="ARBA00023015"/>
    </source>
</evidence>
<dbReference type="InterPro" id="IPR036388">
    <property type="entry name" value="WH-like_DNA-bd_sf"/>
</dbReference>
<proteinExistence type="predicted"/>
<dbReference type="EMBL" id="JBHPON010000001">
    <property type="protein sequence ID" value="MFC6034926.1"/>
    <property type="molecule type" value="Genomic_DNA"/>
</dbReference>
<organism evidence="6 7">
    <name type="scientific">Hyphococcus aureus</name>
    <dbReference type="NCBI Taxonomy" id="2666033"/>
    <lineage>
        <taxon>Bacteria</taxon>
        <taxon>Pseudomonadati</taxon>
        <taxon>Pseudomonadota</taxon>
        <taxon>Alphaproteobacteria</taxon>
        <taxon>Parvularculales</taxon>
        <taxon>Parvularculaceae</taxon>
        <taxon>Hyphococcus</taxon>
    </lineage>
</organism>
<dbReference type="PROSITE" id="PS50043">
    <property type="entry name" value="HTH_LUXR_2"/>
    <property type="match status" value="1"/>
</dbReference>
<evidence type="ECO:0000256" key="4">
    <source>
        <dbReference type="SAM" id="Phobius"/>
    </source>
</evidence>
<dbReference type="PANTHER" id="PTHR44688">
    <property type="entry name" value="DNA-BINDING TRANSCRIPTIONAL ACTIVATOR DEVR_DOSR"/>
    <property type="match status" value="1"/>
</dbReference>
<evidence type="ECO:0000313" key="6">
    <source>
        <dbReference type="EMBL" id="MFC6034926.1"/>
    </source>
</evidence>